<dbReference type="SMART" id="SM00181">
    <property type="entry name" value="EGF"/>
    <property type="match status" value="5"/>
</dbReference>
<dbReference type="SUPFAM" id="SSF90193">
    <property type="entry name" value="Notch domain"/>
    <property type="match status" value="3"/>
</dbReference>
<dbReference type="CDD" id="cd00054">
    <property type="entry name" value="EGF_CA"/>
    <property type="match status" value="5"/>
</dbReference>
<dbReference type="GO" id="GO:0090575">
    <property type="term" value="C:RNA polymerase II transcription regulator complex"/>
    <property type="evidence" value="ECO:0007669"/>
    <property type="project" value="UniProtKB-ARBA"/>
</dbReference>
<feature type="domain" description="EGF-like" evidence="22">
    <location>
        <begin position="24"/>
        <end position="60"/>
    </location>
</feature>
<evidence type="ECO:0000256" key="16">
    <source>
        <dbReference type="ARBA" id="ARBA00023157"/>
    </source>
</evidence>
<dbReference type="GO" id="GO:0005509">
    <property type="term" value="F:calcium ion binding"/>
    <property type="evidence" value="ECO:0007669"/>
    <property type="project" value="InterPro"/>
</dbReference>
<protein>
    <recommendedName>
        <fullName evidence="25">Neurogenic locus Notch protein</fullName>
    </recommendedName>
</protein>
<dbReference type="EMBL" id="GBRD01002951">
    <property type="protein sequence ID" value="JAG62870.1"/>
    <property type="molecule type" value="Transcribed_RNA"/>
</dbReference>
<feature type="domain" description="EGF-like" evidence="22">
    <location>
        <begin position="180"/>
        <end position="216"/>
    </location>
</feature>
<dbReference type="FunFam" id="2.10.25.10:FF:000472">
    <property type="entry name" value="Uncharacterized protein, isoform A"/>
    <property type="match status" value="2"/>
</dbReference>
<dbReference type="SUPFAM" id="SSF57196">
    <property type="entry name" value="EGF/Laminin"/>
    <property type="match status" value="3"/>
</dbReference>
<keyword evidence="4" id="KW-0217">Developmental protein</keyword>
<dbReference type="Pfam" id="PF00066">
    <property type="entry name" value="Notch"/>
    <property type="match status" value="3"/>
</dbReference>
<keyword evidence="17" id="KW-0010">Activator</keyword>
<feature type="disulfide bond" evidence="21">
    <location>
        <begin position="128"/>
        <end position="137"/>
    </location>
</feature>
<evidence type="ECO:0000256" key="9">
    <source>
        <dbReference type="ARBA" id="ARBA00022737"/>
    </source>
</evidence>
<dbReference type="InterPro" id="IPR035993">
    <property type="entry name" value="Notch-like_dom_sf"/>
</dbReference>
<evidence type="ECO:0000256" key="2">
    <source>
        <dbReference type="ARBA" id="ARBA00004251"/>
    </source>
</evidence>
<comment type="caution">
    <text evidence="21">Lacks conserved residue(s) required for the propagation of feature annotation.</text>
</comment>
<evidence type="ECO:0000256" key="10">
    <source>
        <dbReference type="ARBA" id="ARBA00022782"/>
    </source>
</evidence>
<evidence type="ECO:0000256" key="17">
    <source>
        <dbReference type="ARBA" id="ARBA00023159"/>
    </source>
</evidence>
<dbReference type="InterPro" id="IPR009030">
    <property type="entry name" value="Growth_fac_rcpt_cys_sf"/>
</dbReference>
<reference evidence="24" key="1">
    <citation type="submission" date="2014-09" db="EMBL/GenBank/DDBJ databases">
        <authorList>
            <person name="Magalhaes I.L.F."/>
            <person name="Oliveira U."/>
            <person name="Santos F.R."/>
            <person name="Vidigal T.H.D.A."/>
            <person name="Brescovit A.D."/>
            <person name="Santos A.J."/>
        </authorList>
    </citation>
    <scope>NUCLEOTIDE SEQUENCE</scope>
</reference>
<dbReference type="PROSITE" id="PS50258">
    <property type="entry name" value="LNR"/>
    <property type="match status" value="3"/>
</dbReference>
<dbReference type="PRINTS" id="PR01452">
    <property type="entry name" value="LNOTCHREPEAT"/>
</dbReference>
<evidence type="ECO:0000256" key="15">
    <source>
        <dbReference type="ARBA" id="ARBA00023136"/>
    </source>
</evidence>
<evidence type="ECO:0000256" key="11">
    <source>
        <dbReference type="ARBA" id="ARBA00022976"/>
    </source>
</evidence>
<dbReference type="InterPro" id="IPR011656">
    <property type="entry name" value="Notch_NODP_dom"/>
</dbReference>
<dbReference type="SMART" id="SM01339">
    <property type="entry name" value="NODP"/>
    <property type="match status" value="1"/>
</dbReference>
<dbReference type="EMBL" id="GBRD01013282">
    <property type="protein sequence ID" value="JAG52544.1"/>
    <property type="molecule type" value="Transcribed_RNA"/>
</dbReference>
<keyword evidence="6 21" id="KW-0245">EGF-like domain</keyword>
<keyword evidence="7" id="KW-0812">Transmembrane</keyword>
<keyword evidence="11" id="KW-0914">Notch signaling pathway</keyword>
<dbReference type="GO" id="GO:0007219">
    <property type="term" value="P:Notch signaling pathway"/>
    <property type="evidence" value="ECO:0007669"/>
    <property type="project" value="UniProtKB-KW"/>
</dbReference>
<keyword evidence="13" id="KW-0805">Transcription regulation</keyword>
<keyword evidence="5" id="KW-1003">Cell membrane</keyword>
<keyword evidence="12" id="KW-1133">Transmembrane helix</keyword>
<evidence type="ECO:0000256" key="7">
    <source>
        <dbReference type="ARBA" id="ARBA00022692"/>
    </source>
</evidence>
<dbReference type="PANTHER" id="PTHR45836:SF23">
    <property type="entry name" value="NEUROGENIC LOCUS NOTCH HOMOLOG PROTEIN 1"/>
    <property type="match status" value="1"/>
</dbReference>
<dbReference type="GO" id="GO:0002164">
    <property type="term" value="P:larval development"/>
    <property type="evidence" value="ECO:0007669"/>
    <property type="project" value="UniProtKB-ARBA"/>
</dbReference>
<evidence type="ECO:0000256" key="20">
    <source>
        <dbReference type="ARBA" id="ARBA00023242"/>
    </source>
</evidence>
<feature type="domain" description="LNR" evidence="23">
    <location>
        <begin position="332"/>
        <end position="366"/>
    </location>
</feature>
<keyword evidence="10" id="KW-0221">Differentiation</keyword>
<feature type="non-terminal residue" evidence="24">
    <location>
        <position position="1"/>
    </location>
</feature>
<feature type="disulfide bond" evidence="21">
    <location>
        <begin position="71"/>
        <end position="88"/>
    </location>
</feature>
<dbReference type="GO" id="GO:0009986">
    <property type="term" value="C:cell surface"/>
    <property type="evidence" value="ECO:0007669"/>
    <property type="project" value="TreeGrafter"/>
</dbReference>
<evidence type="ECO:0000256" key="8">
    <source>
        <dbReference type="ARBA" id="ARBA00022729"/>
    </source>
</evidence>
<dbReference type="PROSITE" id="PS50026">
    <property type="entry name" value="EGF_3"/>
    <property type="match status" value="6"/>
</dbReference>
<dbReference type="InterPro" id="IPR001881">
    <property type="entry name" value="EGF-like_Ca-bd_dom"/>
</dbReference>
<feature type="domain" description="EGF-like" evidence="22">
    <location>
        <begin position="1"/>
        <end position="22"/>
    </location>
</feature>
<dbReference type="GO" id="GO:0007411">
    <property type="term" value="P:axon guidance"/>
    <property type="evidence" value="ECO:0007669"/>
    <property type="project" value="TreeGrafter"/>
</dbReference>
<dbReference type="PROSITE" id="PS01186">
    <property type="entry name" value="EGF_2"/>
    <property type="match status" value="3"/>
</dbReference>
<evidence type="ECO:0000256" key="5">
    <source>
        <dbReference type="ARBA" id="ARBA00022475"/>
    </source>
</evidence>
<evidence type="ECO:0000256" key="12">
    <source>
        <dbReference type="ARBA" id="ARBA00022989"/>
    </source>
</evidence>
<dbReference type="InterPro" id="IPR000742">
    <property type="entry name" value="EGF"/>
</dbReference>
<dbReference type="Pfam" id="PF06816">
    <property type="entry name" value="NOD"/>
    <property type="match status" value="1"/>
</dbReference>
<feature type="disulfide bond" evidence="21">
    <location>
        <begin position="206"/>
        <end position="215"/>
    </location>
</feature>
<keyword evidence="15" id="KW-0472">Membrane</keyword>
<evidence type="ECO:0000259" key="23">
    <source>
        <dbReference type="PROSITE" id="PS50258"/>
    </source>
</evidence>
<evidence type="ECO:0000256" key="3">
    <source>
        <dbReference type="ARBA" id="ARBA00005847"/>
    </source>
</evidence>
<dbReference type="InterPro" id="IPR000800">
    <property type="entry name" value="Notch_dom"/>
</dbReference>
<dbReference type="PROSITE" id="PS00022">
    <property type="entry name" value="EGF_1"/>
    <property type="match status" value="6"/>
</dbReference>
<dbReference type="PROSITE" id="PS00010">
    <property type="entry name" value="ASX_HYDROXYL"/>
    <property type="match status" value="3"/>
</dbReference>
<feature type="domain" description="EGF-like" evidence="22">
    <location>
        <begin position="140"/>
        <end position="177"/>
    </location>
</feature>
<dbReference type="Gene3D" id="2.10.25.10">
    <property type="entry name" value="Laminin"/>
    <property type="match status" value="6"/>
</dbReference>
<dbReference type="PANTHER" id="PTHR45836">
    <property type="entry name" value="SLIT HOMOLOG"/>
    <property type="match status" value="1"/>
</dbReference>
<keyword evidence="19" id="KW-0325">Glycoprotein</keyword>
<dbReference type="SMART" id="SM00004">
    <property type="entry name" value="NL"/>
    <property type="match status" value="3"/>
</dbReference>
<dbReference type="FunFam" id="2.10.25.10:FF:000146">
    <property type="entry name" value="Putative neurogenic locus notch"/>
    <property type="match status" value="1"/>
</dbReference>
<evidence type="ECO:0000259" key="22">
    <source>
        <dbReference type="PROSITE" id="PS50026"/>
    </source>
</evidence>
<evidence type="ECO:0000256" key="19">
    <source>
        <dbReference type="ARBA" id="ARBA00023180"/>
    </source>
</evidence>
<comment type="similarity">
    <text evidence="3">Belongs to the NOTCH family.</text>
</comment>
<dbReference type="GO" id="GO:0043235">
    <property type="term" value="C:receptor complex"/>
    <property type="evidence" value="ECO:0007669"/>
    <property type="project" value="TreeGrafter"/>
</dbReference>
<dbReference type="SMART" id="SM01338">
    <property type="entry name" value="NOD"/>
    <property type="match status" value="1"/>
</dbReference>
<organism evidence="24">
    <name type="scientific">Lygus hesperus</name>
    <name type="common">Western plant bug</name>
    <dbReference type="NCBI Taxonomy" id="30085"/>
    <lineage>
        <taxon>Eukaryota</taxon>
        <taxon>Metazoa</taxon>
        <taxon>Ecdysozoa</taxon>
        <taxon>Arthropoda</taxon>
        <taxon>Hexapoda</taxon>
        <taxon>Insecta</taxon>
        <taxon>Pterygota</taxon>
        <taxon>Neoptera</taxon>
        <taxon>Paraneoptera</taxon>
        <taxon>Hemiptera</taxon>
        <taxon>Heteroptera</taxon>
        <taxon>Panheteroptera</taxon>
        <taxon>Cimicomorpha</taxon>
        <taxon>Miridae</taxon>
        <taxon>Mirini</taxon>
        <taxon>Lygus</taxon>
    </lineage>
</organism>
<dbReference type="InterPro" id="IPR000152">
    <property type="entry name" value="EGF-type_Asp/Asn_hydroxyl_site"/>
</dbReference>
<dbReference type="Pfam" id="PF07684">
    <property type="entry name" value="NODP"/>
    <property type="match status" value="1"/>
</dbReference>
<keyword evidence="9" id="KW-0677">Repeat</keyword>
<comment type="subcellular location">
    <subcellularLocation>
        <location evidence="2">Cell membrane</location>
        <topology evidence="2">Single-pass type I membrane protein</topology>
    </subcellularLocation>
    <subcellularLocation>
        <location evidence="1">Nucleus</location>
    </subcellularLocation>
</comment>
<feature type="disulfide bond" evidence="21">
    <location>
        <begin position="50"/>
        <end position="59"/>
    </location>
</feature>
<dbReference type="FunFam" id="3.30.300.320:FF:000001">
    <property type="entry name" value="Neurogenic locus notch 1"/>
    <property type="match status" value="1"/>
</dbReference>
<evidence type="ECO:0000256" key="1">
    <source>
        <dbReference type="ARBA" id="ARBA00004123"/>
    </source>
</evidence>
<accession>A0A0K8SEI1</accession>
<evidence type="ECO:0008006" key="25">
    <source>
        <dbReference type="Google" id="ProtNLM"/>
    </source>
</evidence>
<dbReference type="InterPro" id="IPR051355">
    <property type="entry name" value="Notch/Slit_guidance"/>
</dbReference>
<dbReference type="SUPFAM" id="SSF57184">
    <property type="entry name" value="Growth factor receptor domain"/>
    <property type="match status" value="1"/>
</dbReference>
<evidence type="ECO:0000256" key="18">
    <source>
        <dbReference type="ARBA" id="ARBA00023163"/>
    </source>
</evidence>
<keyword evidence="16 21" id="KW-1015">Disulfide bond</keyword>
<dbReference type="PROSITE" id="PS01187">
    <property type="entry name" value="EGF_CA"/>
    <property type="match status" value="1"/>
</dbReference>
<sequence length="613" mass="66550">CHDEVNNYLCSCPHGTLGIICEINVDDCVMGSCHNNGTCIDKVGGFECACPPGFVGPRCEGDINECLSNPCAGPGTQDCVQLVNNYHCNCKTGYMGRHCEVKVNFCESSPCMNGGVCTALEGGHSCMCSEGFSGRNCEFFGFNCASNPCQNSGICRTLEGSGYTCECLPGSGGTHCELDTANECASQPCQHDGNCQDRVGDYACYCPAKWRGKNCNVYDPSFRGGLGREAAVNTIHQSAPSEQDIARETCKMNGCMAKAGNYRCDEECNTYACGFDGNDCTLGVNPWRNCTASIQCWTVFMNGRCDEECNNPQCLFDGRDCEKNLQPCNPIYDAYCQKHYANGHCDYGCNNAECNWDGLDCEPDPPRLADGAMSVVVLMDLQMFRANLVSFLRDIGHQLRATVRVKEEPDGRQMVYPWKIKGEGSQGVIAYLEIDNRRCTDIPGAECFASATEAAGFLAATAHAHALSTSFPIYKVQGVQDPEPPMPDVPPSGNSFSLVSSWSPWLACYWASWLPPKGNGLMESPGSPKVFSELPVPVSEGDPGGEDRTGKKCVIFRRVWKLVALLNRTGLTTRANCRQPNAPETTATLATTQLSRTMTRCGRNTSQTRVTSS</sequence>
<feature type="domain" description="EGF-like" evidence="22">
    <location>
        <begin position="102"/>
        <end position="138"/>
    </location>
</feature>
<feature type="domain" description="LNR" evidence="23">
    <location>
        <begin position="250"/>
        <end position="289"/>
    </location>
</feature>
<evidence type="ECO:0000256" key="21">
    <source>
        <dbReference type="PROSITE-ProRule" id="PRU00076"/>
    </source>
</evidence>
<feature type="disulfide bond" evidence="21">
    <location>
        <begin position="90"/>
        <end position="99"/>
    </location>
</feature>
<dbReference type="EMBL" id="GBRD01014335">
    <property type="protein sequence ID" value="JAG51491.1"/>
    <property type="molecule type" value="Transcribed_RNA"/>
</dbReference>
<keyword evidence="18" id="KW-0804">Transcription</keyword>
<dbReference type="Gene3D" id="3.30.70.3310">
    <property type="match status" value="1"/>
</dbReference>
<dbReference type="Pfam" id="PF00008">
    <property type="entry name" value="EGF"/>
    <property type="match status" value="4"/>
</dbReference>
<dbReference type="InterPro" id="IPR010660">
    <property type="entry name" value="Notch_NOD_dom"/>
</dbReference>
<dbReference type="Gene3D" id="3.30.300.320">
    <property type="match status" value="1"/>
</dbReference>
<feature type="disulfide bond" evidence="21">
    <location>
        <begin position="167"/>
        <end position="176"/>
    </location>
</feature>
<dbReference type="GO" id="GO:0005886">
    <property type="term" value="C:plasma membrane"/>
    <property type="evidence" value="ECO:0007669"/>
    <property type="project" value="UniProtKB-SubCell"/>
</dbReference>
<evidence type="ECO:0000256" key="4">
    <source>
        <dbReference type="ARBA" id="ARBA00022473"/>
    </source>
</evidence>
<dbReference type="GO" id="GO:0001708">
    <property type="term" value="P:cell fate specification"/>
    <property type="evidence" value="ECO:0007669"/>
    <property type="project" value="UniProtKB-ARBA"/>
</dbReference>
<evidence type="ECO:0000256" key="13">
    <source>
        <dbReference type="ARBA" id="ARBA00023015"/>
    </source>
</evidence>
<dbReference type="SMART" id="SM00179">
    <property type="entry name" value="EGF_CA"/>
    <property type="match status" value="5"/>
</dbReference>
<name>A0A0K8SEI1_LYGHE</name>
<keyword evidence="14" id="KW-0040">ANK repeat</keyword>
<evidence type="ECO:0000256" key="14">
    <source>
        <dbReference type="ARBA" id="ARBA00023043"/>
    </source>
</evidence>
<feature type="domain" description="EGF-like" evidence="22">
    <location>
        <begin position="62"/>
        <end position="100"/>
    </location>
</feature>
<feature type="disulfide bond" evidence="21">
    <location>
        <begin position="12"/>
        <end position="21"/>
    </location>
</feature>
<keyword evidence="20" id="KW-0539">Nucleus</keyword>
<evidence type="ECO:0000313" key="24">
    <source>
        <dbReference type="EMBL" id="JAG51494.1"/>
    </source>
</evidence>
<dbReference type="AlphaFoldDB" id="A0A0K8SEI1"/>
<evidence type="ECO:0000256" key="6">
    <source>
        <dbReference type="ARBA" id="ARBA00022536"/>
    </source>
</evidence>
<feature type="domain" description="LNR" evidence="23">
    <location>
        <begin position="290"/>
        <end position="331"/>
    </location>
</feature>
<dbReference type="InterPro" id="IPR018097">
    <property type="entry name" value="EGF_Ca-bd_CS"/>
</dbReference>
<proteinExistence type="inferred from homology"/>
<dbReference type="EMBL" id="GBRD01014332">
    <property type="protein sequence ID" value="JAG51494.1"/>
    <property type="molecule type" value="Transcribed_RNA"/>
</dbReference>
<dbReference type="FunFam" id="2.10.25.10:FF:000066">
    <property type="entry name" value="FAT atypical cadherin 4"/>
    <property type="match status" value="1"/>
</dbReference>
<keyword evidence="8" id="KW-0732">Signal</keyword>